<dbReference type="PRINTS" id="PR00691">
    <property type="entry name" value="ADHESINB"/>
</dbReference>
<comment type="similarity">
    <text evidence="2 6">Belongs to the bacterial solute-binding protein 9 family.</text>
</comment>
<keyword evidence="4" id="KW-0479">Metal-binding</keyword>
<evidence type="ECO:0000256" key="1">
    <source>
        <dbReference type="ARBA" id="ARBA00004196"/>
    </source>
</evidence>
<dbReference type="GO" id="GO:0046872">
    <property type="term" value="F:metal ion binding"/>
    <property type="evidence" value="ECO:0007669"/>
    <property type="project" value="UniProtKB-KW"/>
</dbReference>
<dbReference type="InterPro" id="IPR006129">
    <property type="entry name" value="AdhesinB"/>
</dbReference>
<dbReference type="GO" id="GO:0030313">
    <property type="term" value="C:cell envelope"/>
    <property type="evidence" value="ECO:0007669"/>
    <property type="project" value="UniProtKB-SubCell"/>
</dbReference>
<name>A0A1H3BUS8_9RHOB</name>
<dbReference type="InterPro" id="IPR006128">
    <property type="entry name" value="Lipoprotein_PsaA-like"/>
</dbReference>
<dbReference type="STRING" id="564137.SAMN04488238_108194"/>
<accession>A0A1H3BUS8</accession>
<reference evidence="8 9" key="1">
    <citation type="submission" date="2016-10" db="EMBL/GenBank/DDBJ databases">
        <authorList>
            <person name="de Groot N.N."/>
        </authorList>
    </citation>
    <scope>NUCLEOTIDE SEQUENCE [LARGE SCALE GENOMIC DNA]</scope>
    <source>
        <strain evidence="8 9">CGMCC 1.8894</strain>
    </source>
</reference>
<evidence type="ECO:0000313" key="9">
    <source>
        <dbReference type="Proteomes" id="UP000198539"/>
    </source>
</evidence>
<dbReference type="RefSeq" id="WP_092891049.1">
    <property type="nucleotide sequence ID" value="NZ_CP061498.1"/>
</dbReference>
<evidence type="ECO:0000313" key="8">
    <source>
        <dbReference type="EMBL" id="SDX45780.1"/>
    </source>
</evidence>
<dbReference type="PANTHER" id="PTHR42953:SF1">
    <property type="entry name" value="METAL-BINDING PROTEIN HI_0362-RELATED"/>
    <property type="match status" value="1"/>
</dbReference>
<dbReference type="Gene3D" id="3.40.50.1980">
    <property type="entry name" value="Nitrogenase molybdenum iron protein domain"/>
    <property type="match status" value="2"/>
</dbReference>
<dbReference type="OrthoDB" id="9793396at2"/>
<dbReference type="InterPro" id="IPR050492">
    <property type="entry name" value="Bact_metal-bind_prot9"/>
</dbReference>
<evidence type="ECO:0000256" key="4">
    <source>
        <dbReference type="ARBA" id="ARBA00022723"/>
    </source>
</evidence>
<dbReference type="InterPro" id="IPR006127">
    <property type="entry name" value="ZnuA-like"/>
</dbReference>
<dbReference type="Pfam" id="PF01297">
    <property type="entry name" value="ZnuA"/>
    <property type="match status" value="1"/>
</dbReference>
<dbReference type="EMBL" id="FNOM01000008">
    <property type="protein sequence ID" value="SDX45780.1"/>
    <property type="molecule type" value="Genomic_DNA"/>
</dbReference>
<gene>
    <name evidence="8" type="ORF">SAMN04488238_108194</name>
</gene>
<dbReference type="GO" id="GO:0030001">
    <property type="term" value="P:metal ion transport"/>
    <property type="evidence" value="ECO:0007669"/>
    <property type="project" value="InterPro"/>
</dbReference>
<dbReference type="AlphaFoldDB" id="A0A1H3BUS8"/>
<comment type="subcellular location">
    <subcellularLocation>
        <location evidence="1">Cell envelope</location>
    </subcellularLocation>
</comment>
<evidence type="ECO:0000256" key="5">
    <source>
        <dbReference type="ARBA" id="ARBA00022729"/>
    </source>
</evidence>
<evidence type="ECO:0000256" key="3">
    <source>
        <dbReference type="ARBA" id="ARBA00022448"/>
    </source>
</evidence>
<protein>
    <submittedName>
        <fullName evidence="8">Manganese/zinc/iron transport system substrate-binding protein</fullName>
    </submittedName>
</protein>
<dbReference type="PANTHER" id="PTHR42953">
    <property type="entry name" value="HIGH-AFFINITY ZINC UPTAKE SYSTEM PROTEIN ZNUA-RELATED"/>
    <property type="match status" value="1"/>
</dbReference>
<dbReference type="Proteomes" id="UP000198539">
    <property type="component" value="Unassembled WGS sequence"/>
</dbReference>
<dbReference type="SUPFAM" id="SSF53807">
    <property type="entry name" value="Helical backbone' metal receptor"/>
    <property type="match status" value="1"/>
</dbReference>
<keyword evidence="3 6" id="KW-0813">Transport</keyword>
<evidence type="ECO:0000256" key="7">
    <source>
        <dbReference type="SAM" id="SignalP"/>
    </source>
</evidence>
<sequence length="326" mass="33545">MRQTLTLVPLMAALSVAAPARAADTAPLQVLATVGMVADLAQRVGGGCAEVEAMMGAGSDPHLYQPTASDVSKLQAAELILYVHPTLEARLATVLERFSQRTPTLGLVAATYGPDDLRAASGGIDPHIWMDVALWSRIVPVIAEAIAEARPDCRAMLDAQAAALGAELDALHGWVTASIGSIPDGARQLVTAHDAFGYFATAYGMDASEGIEGISTESEASIGDIREVAQFVAEIRLPAVFVETTINPRTVEAMVAESRALGHEVAIGGALYSDAMGAPGMASGTYIGMIRANTVAITTALGGTPPPLPGALAGWAASFADELAGQ</sequence>
<proteinExistence type="inferred from homology"/>
<evidence type="ECO:0000256" key="2">
    <source>
        <dbReference type="ARBA" id="ARBA00011028"/>
    </source>
</evidence>
<feature type="chain" id="PRO_5011684824" evidence="7">
    <location>
        <begin position="23"/>
        <end position="326"/>
    </location>
</feature>
<organism evidence="8 9">
    <name type="scientific">Roseicitreum antarcticum</name>
    <dbReference type="NCBI Taxonomy" id="564137"/>
    <lineage>
        <taxon>Bacteria</taxon>
        <taxon>Pseudomonadati</taxon>
        <taxon>Pseudomonadota</taxon>
        <taxon>Alphaproteobacteria</taxon>
        <taxon>Rhodobacterales</taxon>
        <taxon>Paracoccaceae</taxon>
        <taxon>Roseicitreum</taxon>
    </lineage>
</organism>
<keyword evidence="9" id="KW-1185">Reference proteome</keyword>
<dbReference type="GO" id="GO:0007155">
    <property type="term" value="P:cell adhesion"/>
    <property type="evidence" value="ECO:0007669"/>
    <property type="project" value="InterPro"/>
</dbReference>
<evidence type="ECO:0000256" key="6">
    <source>
        <dbReference type="RuleBase" id="RU003512"/>
    </source>
</evidence>
<dbReference type="PRINTS" id="PR00690">
    <property type="entry name" value="ADHESNFAMILY"/>
</dbReference>
<feature type="signal peptide" evidence="7">
    <location>
        <begin position="1"/>
        <end position="22"/>
    </location>
</feature>
<keyword evidence="5 7" id="KW-0732">Signal</keyword>